<name>A0A1B6PNU3_SORBI</name>
<proteinExistence type="predicted"/>
<evidence type="ECO:0000313" key="1">
    <source>
        <dbReference type="EMBL" id="KXG27327.1"/>
    </source>
</evidence>
<evidence type="ECO:0000313" key="2">
    <source>
        <dbReference type="Proteomes" id="UP000000768"/>
    </source>
</evidence>
<dbReference type="AlphaFoldDB" id="A0A1B6PNU3"/>
<reference evidence="2" key="2">
    <citation type="journal article" date="2018" name="Plant J.">
        <title>The Sorghum bicolor reference genome: improved assembly, gene annotations, a transcriptome atlas, and signatures of genome organization.</title>
        <authorList>
            <person name="McCormick R.F."/>
            <person name="Truong S.K."/>
            <person name="Sreedasyam A."/>
            <person name="Jenkins J."/>
            <person name="Shu S."/>
            <person name="Sims D."/>
            <person name="Kennedy M."/>
            <person name="Amirebrahimi M."/>
            <person name="Weers B.D."/>
            <person name="McKinley B."/>
            <person name="Mattison A."/>
            <person name="Morishige D.T."/>
            <person name="Grimwood J."/>
            <person name="Schmutz J."/>
            <person name="Mullet J.E."/>
        </authorList>
    </citation>
    <scope>NUCLEOTIDE SEQUENCE [LARGE SCALE GENOMIC DNA]</scope>
    <source>
        <strain evidence="2">cv. BTx623</strain>
    </source>
</reference>
<dbReference type="EMBL" id="CM000765">
    <property type="protein sequence ID" value="KXG27327.1"/>
    <property type="molecule type" value="Genomic_DNA"/>
</dbReference>
<protein>
    <submittedName>
        <fullName evidence="1">Uncharacterized protein</fullName>
    </submittedName>
</protein>
<accession>A0A1B6PNU3</accession>
<dbReference type="Proteomes" id="UP000000768">
    <property type="component" value="Chromosome 6"/>
</dbReference>
<reference evidence="1 2" key="1">
    <citation type="journal article" date="2009" name="Nature">
        <title>The Sorghum bicolor genome and the diversification of grasses.</title>
        <authorList>
            <person name="Paterson A.H."/>
            <person name="Bowers J.E."/>
            <person name="Bruggmann R."/>
            <person name="Dubchak I."/>
            <person name="Grimwood J."/>
            <person name="Gundlach H."/>
            <person name="Haberer G."/>
            <person name="Hellsten U."/>
            <person name="Mitros T."/>
            <person name="Poliakov A."/>
            <person name="Schmutz J."/>
            <person name="Spannagl M."/>
            <person name="Tang H."/>
            <person name="Wang X."/>
            <person name="Wicker T."/>
            <person name="Bharti A.K."/>
            <person name="Chapman J."/>
            <person name="Feltus F.A."/>
            <person name="Gowik U."/>
            <person name="Grigoriev I.V."/>
            <person name="Lyons E."/>
            <person name="Maher C.A."/>
            <person name="Martis M."/>
            <person name="Narechania A."/>
            <person name="Otillar R.P."/>
            <person name="Penning B.W."/>
            <person name="Salamov A.A."/>
            <person name="Wang Y."/>
            <person name="Zhang L."/>
            <person name="Carpita N.C."/>
            <person name="Freeling M."/>
            <person name="Gingle A.R."/>
            <person name="Hash C.T."/>
            <person name="Keller B."/>
            <person name="Klein P."/>
            <person name="Kresovich S."/>
            <person name="McCann M.C."/>
            <person name="Ming R."/>
            <person name="Peterson D.G."/>
            <person name="Mehboob-ur-Rahman"/>
            <person name="Ware D."/>
            <person name="Westhoff P."/>
            <person name="Mayer K.F."/>
            <person name="Messing J."/>
            <person name="Rokhsar D.S."/>
        </authorList>
    </citation>
    <scope>NUCLEOTIDE SEQUENCE [LARGE SCALE GENOMIC DNA]</scope>
    <source>
        <strain evidence="2">cv. BTx623</strain>
    </source>
</reference>
<organism evidence="1 2">
    <name type="scientific">Sorghum bicolor</name>
    <name type="common">Sorghum</name>
    <name type="synonym">Sorghum vulgare</name>
    <dbReference type="NCBI Taxonomy" id="4558"/>
    <lineage>
        <taxon>Eukaryota</taxon>
        <taxon>Viridiplantae</taxon>
        <taxon>Streptophyta</taxon>
        <taxon>Embryophyta</taxon>
        <taxon>Tracheophyta</taxon>
        <taxon>Spermatophyta</taxon>
        <taxon>Magnoliopsida</taxon>
        <taxon>Liliopsida</taxon>
        <taxon>Poales</taxon>
        <taxon>Poaceae</taxon>
        <taxon>PACMAD clade</taxon>
        <taxon>Panicoideae</taxon>
        <taxon>Andropogonodae</taxon>
        <taxon>Andropogoneae</taxon>
        <taxon>Sorghinae</taxon>
        <taxon>Sorghum</taxon>
    </lineage>
</organism>
<gene>
    <name evidence="1" type="ORF">SORBI_3006G252000</name>
</gene>
<dbReference type="InParanoid" id="A0A1B6PNU3"/>
<dbReference type="Gramene" id="KXG27327">
    <property type="protein sequence ID" value="KXG27327"/>
    <property type="gene ID" value="SORBI_3006G252000"/>
</dbReference>
<sequence>MKIIFAFRFRMEIRLAINLAMGLFVSTMWLSERGSAAAFWKPRAAVHFFGLHAAGDWELCVLGRSAGLSRLSR</sequence>
<keyword evidence="2" id="KW-1185">Reference proteome</keyword>